<keyword evidence="6" id="KW-0574">Periplasm</keyword>
<reference evidence="10" key="1">
    <citation type="submission" date="2018-05" db="EMBL/GenBank/DDBJ databases">
        <authorList>
            <person name="Lanie J.A."/>
            <person name="Ng W.-L."/>
            <person name="Kazmierczak K.M."/>
            <person name="Andrzejewski T.M."/>
            <person name="Davidsen T.M."/>
            <person name="Wayne K.J."/>
            <person name="Tettelin H."/>
            <person name="Glass J.I."/>
            <person name="Rusch D."/>
            <person name="Podicherti R."/>
            <person name="Tsui H.-C.T."/>
            <person name="Winkler M.E."/>
        </authorList>
    </citation>
    <scope>NUCLEOTIDE SEQUENCE</scope>
</reference>
<dbReference type="Pfam" id="PF00127">
    <property type="entry name" value="Copper-bind"/>
    <property type="match status" value="1"/>
</dbReference>
<evidence type="ECO:0000259" key="9">
    <source>
        <dbReference type="PROSITE" id="PS50825"/>
    </source>
</evidence>
<evidence type="ECO:0000256" key="4">
    <source>
        <dbReference type="ARBA" id="ARBA00022723"/>
    </source>
</evidence>
<dbReference type="InterPro" id="IPR000923">
    <property type="entry name" value="BlueCu_1"/>
</dbReference>
<keyword evidence="4" id="KW-0479">Metal-binding</keyword>
<evidence type="ECO:0000256" key="6">
    <source>
        <dbReference type="ARBA" id="ARBA00022764"/>
    </source>
</evidence>
<keyword evidence="5" id="KW-0677">Repeat</keyword>
<organism evidence="10">
    <name type="scientific">marine metagenome</name>
    <dbReference type="NCBI Taxonomy" id="408172"/>
    <lineage>
        <taxon>unclassified sequences</taxon>
        <taxon>metagenomes</taxon>
        <taxon>ecological metagenomes</taxon>
    </lineage>
</organism>
<sequence length="222" mass="23246">MIAANNNTLVFFGLFLVGLLFVPLSISFMVPEADADNLTATVQNAPGSSYVGCEETNSCFLPSTVIIDVGGTVTWENPDNVPHTVTSGTSSNGPDGYFDSNLIMVGQSYSNTFDSAGTYTYFCMIHPWMAGTVTVEDQAEEEVEESTGDTSPPVLSQLSTIVMETILSNGAVVTYNHPTATDDEAVTYGPVCVPSTGSLFSIGTTTVTCIAKDAAGNQGSTS</sequence>
<dbReference type="Gene3D" id="2.60.40.420">
    <property type="entry name" value="Cupredoxins - blue copper proteins"/>
    <property type="match status" value="1"/>
</dbReference>
<feature type="domain" description="HYR" evidence="9">
    <location>
        <begin position="148"/>
        <end position="222"/>
    </location>
</feature>
<comment type="cofactor">
    <cofactor evidence="1">
        <name>Cu cation</name>
        <dbReference type="ChEBI" id="CHEBI:23378"/>
    </cofactor>
</comment>
<dbReference type="InterPro" id="IPR002386">
    <property type="entry name" value="Amicyanin/Pseudoazurin"/>
</dbReference>
<gene>
    <name evidence="10" type="ORF">METZ01_LOCUS392071</name>
</gene>
<evidence type="ECO:0000256" key="1">
    <source>
        <dbReference type="ARBA" id="ARBA00001935"/>
    </source>
</evidence>
<dbReference type="PROSITE" id="PS50825">
    <property type="entry name" value="HYR"/>
    <property type="match status" value="1"/>
</dbReference>
<dbReference type="InterPro" id="IPR008972">
    <property type="entry name" value="Cupredoxin"/>
</dbReference>
<evidence type="ECO:0000313" key="10">
    <source>
        <dbReference type="EMBL" id="SVD39217.1"/>
    </source>
</evidence>
<proteinExistence type="predicted"/>
<dbReference type="GO" id="GO:0009055">
    <property type="term" value="F:electron transfer activity"/>
    <property type="evidence" value="ECO:0007669"/>
    <property type="project" value="InterPro"/>
</dbReference>
<dbReference type="AlphaFoldDB" id="A0A382UYH8"/>
<dbReference type="GO" id="GO:0005507">
    <property type="term" value="F:copper ion binding"/>
    <property type="evidence" value="ECO:0007669"/>
    <property type="project" value="InterPro"/>
</dbReference>
<keyword evidence="8" id="KW-0186">Copper</keyword>
<name>A0A382UYH8_9ZZZZ</name>
<dbReference type="EMBL" id="UINC01147725">
    <property type="protein sequence ID" value="SVD39217.1"/>
    <property type="molecule type" value="Genomic_DNA"/>
</dbReference>
<dbReference type="InterPro" id="IPR052721">
    <property type="entry name" value="ET_Amicyanin"/>
</dbReference>
<evidence type="ECO:0000256" key="5">
    <source>
        <dbReference type="ARBA" id="ARBA00022737"/>
    </source>
</evidence>
<dbReference type="PANTHER" id="PTHR36507">
    <property type="entry name" value="BLL1555 PROTEIN"/>
    <property type="match status" value="1"/>
</dbReference>
<dbReference type="InterPro" id="IPR003410">
    <property type="entry name" value="HYR_dom"/>
</dbReference>
<dbReference type="GO" id="GO:0042597">
    <property type="term" value="C:periplasmic space"/>
    <property type="evidence" value="ECO:0007669"/>
    <property type="project" value="UniProtKB-SubCell"/>
</dbReference>
<evidence type="ECO:0000256" key="7">
    <source>
        <dbReference type="ARBA" id="ARBA00022982"/>
    </source>
</evidence>
<dbReference type="PANTHER" id="PTHR36507:SF1">
    <property type="entry name" value="BLL1555 PROTEIN"/>
    <property type="match status" value="1"/>
</dbReference>
<dbReference type="PRINTS" id="PR00155">
    <property type="entry name" value="AMICYANIN"/>
</dbReference>
<dbReference type="Pfam" id="PF02494">
    <property type="entry name" value="HYR"/>
    <property type="match status" value="1"/>
</dbReference>
<evidence type="ECO:0000256" key="2">
    <source>
        <dbReference type="ARBA" id="ARBA00004418"/>
    </source>
</evidence>
<keyword evidence="3" id="KW-0813">Transport</keyword>
<feature type="non-terminal residue" evidence="10">
    <location>
        <position position="222"/>
    </location>
</feature>
<keyword evidence="7" id="KW-0249">Electron transport</keyword>
<dbReference type="SUPFAM" id="SSF49503">
    <property type="entry name" value="Cupredoxins"/>
    <property type="match status" value="1"/>
</dbReference>
<comment type="subcellular location">
    <subcellularLocation>
        <location evidence="2">Periplasm</location>
    </subcellularLocation>
</comment>
<accession>A0A382UYH8</accession>
<evidence type="ECO:0000256" key="3">
    <source>
        <dbReference type="ARBA" id="ARBA00022448"/>
    </source>
</evidence>
<protein>
    <recommendedName>
        <fullName evidence="9">HYR domain-containing protein</fullName>
    </recommendedName>
</protein>
<evidence type="ECO:0000256" key="8">
    <source>
        <dbReference type="ARBA" id="ARBA00023008"/>
    </source>
</evidence>